<proteinExistence type="predicted"/>
<feature type="region of interest" description="Disordered" evidence="1">
    <location>
        <begin position="50"/>
        <end position="77"/>
    </location>
</feature>
<keyword evidence="2" id="KW-0812">Transmembrane</keyword>
<comment type="caution">
    <text evidence="3">The sequence shown here is derived from an EMBL/GenBank/DDBJ whole genome shotgun (WGS) entry which is preliminary data.</text>
</comment>
<keyword evidence="2" id="KW-0472">Membrane</keyword>
<reference evidence="3 4" key="1">
    <citation type="journal article" date="2015" name="Mol. Biochem. Parasitol.">
        <title>Identification of polymorphic genes for use in assemblage B genotyping assays through comparative genomics of multiple assemblage B Giardia duodenalis isolates.</title>
        <authorList>
            <person name="Wielinga C."/>
            <person name="Thompson R.C."/>
            <person name="Monis P."/>
            <person name="Ryan U."/>
        </authorList>
    </citation>
    <scope>NUCLEOTIDE SEQUENCE [LARGE SCALE GENOMIC DNA]</scope>
    <source>
        <strain evidence="3 4">BAH15c1</strain>
    </source>
</reference>
<evidence type="ECO:0000256" key="1">
    <source>
        <dbReference type="SAM" id="MobiDB-lite"/>
    </source>
</evidence>
<keyword evidence="2" id="KW-1133">Transmembrane helix</keyword>
<evidence type="ECO:0000313" key="3">
    <source>
        <dbReference type="EMBL" id="KWX13390.1"/>
    </source>
</evidence>
<dbReference type="OrthoDB" id="10250976at2759"/>
<gene>
    <name evidence="3" type="ORF">QR46_2620</name>
</gene>
<dbReference type="Proteomes" id="UP000070089">
    <property type="component" value="Unassembled WGS sequence"/>
</dbReference>
<name>A0A132NTJ3_GIAIN</name>
<feature type="compositionally biased region" description="Polar residues" evidence="1">
    <location>
        <begin position="52"/>
        <end position="72"/>
    </location>
</feature>
<dbReference type="AlphaFoldDB" id="A0A132NTJ3"/>
<dbReference type="EMBL" id="JXTI01000071">
    <property type="protein sequence ID" value="KWX13390.1"/>
    <property type="molecule type" value="Genomic_DNA"/>
</dbReference>
<accession>A0A132NTJ3</accession>
<evidence type="ECO:0000313" key="4">
    <source>
        <dbReference type="Proteomes" id="UP000070089"/>
    </source>
</evidence>
<dbReference type="VEuPathDB" id="GiardiaDB:QR46_2620"/>
<organism evidence="3 4">
    <name type="scientific">Giardia duodenalis assemblage B</name>
    <dbReference type="NCBI Taxonomy" id="1394984"/>
    <lineage>
        <taxon>Eukaryota</taxon>
        <taxon>Metamonada</taxon>
        <taxon>Diplomonadida</taxon>
        <taxon>Hexamitidae</taxon>
        <taxon>Giardiinae</taxon>
        <taxon>Giardia</taxon>
    </lineage>
</organism>
<sequence length="584" mass="65692">MRQKMPPKIAVFSALSPQQKEVFYQYFIENDTKFSYNPKSNTYIATIISPPQMRSQSNQGAIRSSSTGSQANAAEKGPMKTIMTEFGSLIPVLGCKPSVAQTNITLDITSLLRFMTHVYEEHYYEFIGSAHNLEQPSFLREGSPLPQNDAPGRNKISSSNKGYYNFTYFILHSRSLAIYKRSLPANSTGPNMASLIWVIIINLNKYRLNSVFVSAFLMLLLSTLTPSHVLGLFTTLQHELKEQIVLASHTQLQAKPLIQVASRILNCEIRTQSFISTLVDRHNQFLSAGMDSTVYSREFLLFIIDCANRGEAWTQIQEESILRNDDSLPGHLSTRNNDSFLQNERTASADPGIEGITDRPVVDLKMKDEDLASAPPSRPAGTLHDSNPLLTKLAAESPMLSKSVTPMFVANASSVTRIPDSTTLSESRLKRNSTMTRSRVSGFYGVDDDDDRMSSVSQSGFRRRMIPHEEIYPPSFNTAFMIDETSFVTLLEGLGMILPPVVTLFCEKFHQEKTQTDENIQLLVRELLATLSSDHLAEASPERELILQRSFRELLRTEVHTPKIILRFVKNLFWCLGERLGLDQ</sequence>
<evidence type="ECO:0000256" key="2">
    <source>
        <dbReference type="SAM" id="Phobius"/>
    </source>
</evidence>
<protein>
    <submittedName>
        <fullName evidence="3">Uncharacterized protein</fullName>
    </submittedName>
</protein>
<feature type="transmembrane region" description="Helical" evidence="2">
    <location>
        <begin position="211"/>
        <end position="233"/>
    </location>
</feature>